<sequence>MTETEAALKALMLLGLDGDAPAYRLLLSQLGGRLRVYFERRMRDAPGDVEDLVQETLMAVHTRRATYDRAQPFTPWAFALARYKLIDHWRRRKVRMTLPIDDYVEVLAAYAPEPGSAMDLDRALETLPERQRKLVRDVKIEGLSLAQAGERAGVSEGAAKVALHRALKSLGERMRGRADG</sequence>
<evidence type="ECO:0000256" key="1">
    <source>
        <dbReference type="ARBA" id="ARBA00010641"/>
    </source>
</evidence>
<evidence type="ECO:0000256" key="4">
    <source>
        <dbReference type="ARBA" id="ARBA00023125"/>
    </source>
</evidence>
<keyword evidence="4" id="KW-0238">DNA-binding</keyword>
<dbReference type="Gene3D" id="1.10.1740.10">
    <property type="match status" value="1"/>
</dbReference>
<gene>
    <name evidence="8" type="ORF">J2800_003650</name>
</gene>
<organism evidence="8 9">
    <name type="scientific">Caulobacter rhizosphaerae</name>
    <dbReference type="NCBI Taxonomy" id="2010972"/>
    <lineage>
        <taxon>Bacteria</taxon>
        <taxon>Pseudomonadati</taxon>
        <taxon>Pseudomonadota</taxon>
        <taxon>Alphaproteobacteria</taxon>
        <taxon>Caulobacterales</taxon>
        <taxon>Caulobacteraceae</taxon>
        <taxon>Caulobacter</taxon>
    </lineage>
</organism>
<evidence type="ECO:0000256" key="5">
    <source>
        <dbReference type="ARBA" id="ARBA00023163"/>
    </source>
</evidence>
<dbReference type="InterPro" id="IPR013249">
    <property type="entry name" value="RNA_pol_sigma70_r4_t2"/>
</dbReference>
<dbReference type="PANTHER" id="PTHR43133:SF58">
    <property type="entry name" value="ECF RNA POLYMERASE SIGMA FACTOR SIGD"/>
    <property type="match status" value="1"/>
</dbReference>
<dbReference type="Pfam" id="PF08281">
    <property type="entry name" value="Sigma70_r4_2"/>
    <property type="match status" value="1"/>
</dbReference>
<dbReference type="InterPro" id="IPR013324">
    <property type="entry name" value="RNA_pol_sigma_r3/r4-like"/>
</dbReference>
<keyword evidence="9" id="KW-1185">Reference proteome</keyword>
<name>A0ABU1N379_9CAUL</name>
<reference evidence="8 9" key="1">
    <citation type="submission" date="2023-07" db="EMBL/GenBank/DDBJ databases">
        <title>Sorghum-associated microbial communities from plants grown in Nebraska, USA.</title>
        <authorList>
            <person name="Schachtman D."/>
        </authorList>
    </citation>
    <scope>NUCLEOTIDE SEQUENCE [LARGE SCALE GENOMIC DNA]</scope>
    <source>
        <strain evidence="8 9">DS2154</strain>
    </source>
</reference>
<evidence type="ECO:0000313" key="9">
    <source>
        <dbReference type="Proteomes" id="UP001262754"/>
    </source>
</evidence>
<dbReference type="InterPro" id="IPR013325">
    <property type="entry name" value="RNA_pol_sigma_r2"/>
</dbReference>
<dbReference type="EMBL" id="JAVDRL010000011">
    <property type="protein sequence ID" value="MDR6532889.1"/>
    <property type="molecule type" value="Genomic_DNA"/>
</dbReference>
<protein>
    <submittedName>
        <fullName evidence="8">RNA polymerase sigma-70 factor (ECF subfamily)</fullName>
    </submittedName>
</protein>
<keyword evidence="3" id="KW-0731">Sigma factor</keyword>
<dbReference type="Pfam" id="PF04542">
    <property type="entry name" value="Sigma70_r2"/>
    <property type="match status" value="1"/>
</dbReference>
<evidence type="ECO:0000256" key="2">
    <source>
        <dbReference type="ARBA" id="ARBA00023015"/>
    </source>
</evidence>
<dbReference type="Gene3D" id="1.10.10.10">
    <property type="entry name" value="Winged helix-like DNA-binding domain superfamily/Winged helix DNA-binding domain"/>
    <property type="match status" value="1"/>
</dbReference>
<keyword evidence="2" id="KW-0805">Transcription regulation</keyword>
<keyword evidence="5" id="KW-0804">Transcription</keyword>
<feature type="domain" description="RNA polymerase sigma-70 region 2" evidence="6">
    <location>
        <begin position="33"/>
        <end position="93"/>
    </location>
</feature>
<proteinExistence type="inferred from homology"/>
<comment type="caution">
    <text evidence="8">The sequence shown here is derived from an EMBL/GenBank/DDBJ whole genome shotgun (WGS) entry which is preliminary data.</text>
</comment>
<dbReference type="PANTHER" id="PTHR43133">
    <property type="entry name" value="RNA POLYMERASE ECF-TYPE SIGMA FACTO"/>
    <property type="match status" value="1"/>
</dbReference>
<evidence type="ECO:0000259" key="6">
    <source>
        <dbReference type="Pfam" id="PF04542"/>
    </source>
</evidence>
<dbReference type="NCBIfam" id="NF009191">
    <property type="entry name" value="PRK12539.1"/>
    <property type="match status" value="1"/>
</dbReference>
<accession>A0ABU1N379</accession>
<dbReference type="InterPro" id="IPR007627">
    <property type="entry name" value="RNA_pol_sigma70_r2"/>
</dbReference>
<dbReference type="InterPro" id="IPR014284">
    <property type="entry name" value="RNA_pol_sigma-70_dom"/>
</dbReference>
<dbReference type="NCBIfam" id="TIGR02937">
    <property type="entry name" value="sigma70-ECF"/>
    <property type="match status" value="1"/>
</dbReference>
<evidence type="ECO:0000259" key="7">
    <source>
        <dbReference type="Pfam" id="PF08281"/>
    </source>
</evidence>
<evidence type="ECO:0000256" key="3">
    <source>
        <dbReference type="ARBA" id="ARBA00023082"/>
    </source>
</evidence>
<dbReference type="Proteomes" id="UP001262754">
    <property type="component" value="Unassembled WGS sequence"/>
</dbReference>
<evidence type="ECO:0000313" key="8">
    <source>
        <dbReference type="EMBL" id="MDR6532889.1"/>
    </source>
</evidence>
<dbReference type="CDD" id="cd06171">
    <property type="entry name" value="Sigma70_r4"/>
    <property type="match status" value="1"/>
</dbReference>
<dbReference type="SUPFAM" id="SSF88659">
    <property type="entry name" value="Sigma3 and sigma4 domains of RNA polymerase sigma factors"/>
    <property type="match status" value="1"/>
</dbReference>
<comment type="similarity">
    <text evidence="1">Belongs to the sigma-70 factor family. ECF subfamily.</text>
</comment>
<dbReference type="SUPFAM" id="SSF88946">
    <property type="entry name" value="Sigma2 domain of RNA polymerase sigma factors"/>
    <property type="match status" value="1"/>
</dbReference>
<dbReference type="RefSeq" id="WP_056758810.1">
    <property type="nucleotide sequence ID" value="NZ_BMLD01000025.1"/>
</dbReference>
<dbReference type="InterPro" id="IPR039425">
    <property type="entry name" value="RNA_pol_sigma-70-like"/>
</dbReference>
<feature type="domain" description="RNA polymerase sigma factor 70 region 4 type 2" evidence="7">
    <location>
        <begin position="118"/>
        <end position="170"/>
    </location>
</feature>
<dbReference type="InterPro" id="IPR036388">
    <property type="entry name" value="WH-like_DNA-bd_sf"/>
</dbReference>